<evidence type="ECO:0000313" key="6">
    <source>
        <dbReference type="Proteomes" id="UP000515808"/>
    </source>
</evidence>
<dbReference type="PANTHER" id="PTHR35372:SF2">
    <property type="entry name" value="SF3 HELICASE DOMAIN-CONTAINING PROTEIN"/>
    <property type="match status" value="1"/>
</dbReference>
<evidence type="ECO:0000256" key="1">
    <source>
        <dbReference type="ARBA" id="ARBA00022741"/>
    </source>
</evidence>
<evidence type="ECO:0000259" key="4">
    <source>
        <dbReference type="PROSITE" id="PS51206"/>
    </source>
</evidence>
<feature type="domain" description="SF3 helicase" evidence="4">
    <location>
        <begin position="215"/>
        <end position="373"/>
    </location>
</feature>
<evidence type="ECO:0000256" key="3">
    <source>
        <dbReference type="ARBA" id="ARBA00022840"/>
    </source>
</evidence>
<dbReference type="SUPFAM" id="SSF52540">
    <property type="entry name" value="P-loop containing nucleoside triphosphate hydrolases"/>
    <property type="match status" value="1"/>
</dbReference>
<sequence>MKKAVSLKPEFESLEEPNTIIQHVKELTKREEVKHASILSKLLKEFKPIDFEKIANPSVHDNFKLSNKHYSIISIDTVLKIAKNNNWGLCKNHSFIYLYNGSYWNEIDKEAFQKFLGNASEIMGVPKFSAKYYKFKKELYEQFLATAYLEAKPTSADNVLINLKNGTFEINTKGTQLRPYNSNDFITYQLPFEYNPEAQAPLFKAYLNEVLPDIERQNVLAEYIGFVFIKHNSNRLKEEKALILYGTGANGKSVFFEVISALLGDENISNYSLQSLTNENGYFRAKLANKLVNYASEINGKLESSIFKQLVSGEPVEARLPYGEPFTLKQYAKLIFNCNELPKEVEQTNAYFRRFLIIPFDVTIPTEKQDKNLHNKIIEKELSGVFNWVLEGLNRLLAQKGFSNCRAAEEAVADYKKQSDSVKMFIDENDYTISPNQYTLIKEIYPRYRQYCTEDGFRPVSKVNFSKRLKNLKIIVDRVAGNKLAAFITNEIPY</sequence>
<accession>A0A7G9L7E3</accession>
<organism evidence="5 6">
    <name type="scientific">Polaribacter pectinis</name>
    <dbReference type="NCBI Taxonomy" id="2738844"/>
    <lineage>
        <taxon>Bacteria</taxon>
        <taxon>Pseudomonadati</taxon>
        <taxon>Bacteroidota</taxon>
        <taxon>Flavobacteriia</taxon>
        <taxon>Flavobacteriales</taxon>
        <taxon>Flavobacteriaceae</taxon>
    </lineage>
</organism>
<dbReference type="InterPro" id="IPR006500">
    <property type="entry name" value="Helicase_put_C_phage/plasmid"/>
</dbReference>
<dbReference type="AlphaFoldDB" id="A0A7G9L7E3"/>
<proteinExistence type="predicted"/>
<dbReference type="Pfam" id="PF19263">
    <property type="entry name" value="DUF5906"/>
    <property type="match status" value="1"/>
</dbReference>
<dbReference type="Gene3D" id="3.40.50.300">
    <property type="entry name" value="P-loop containing nucleotide triphosphate hydrolases"/>
    <property type="match status" value="1"/>
</dbReference>
<reference evidence="5 6" key="1">
    <citation type="submission" date="2020-08" db="EMBL/GenBank/DDBJ databases">
        <title>Polaribacter sp. L12M9 isolated from gut of the Korean scallop.</title>
        <authorList>
            <person name="Jeong Y.S."/>
        </authorList>
    </citation>
    <scope>NUCLEOTIDE SEQUENCE [LARGE SCALE GENOMIC DNA]</scope>
    <source>
        <strain evidence="5 6">L12M9</strain>
    </source>
</reference>
<dbReference type="Proteomes" id="UP000515808">
    <property type="component" value="Chromosome"/>
</dbReference>
<dbReference type="InterPro" id="IPR014015">
    <property type="entry name" value="Helicase_SF3_DNA-vir"/>
</dbReference>
<dbReference type="PROSITE" id="PS51206">
    <property type="entry name" value="SF3_HELICASE_1"/>
    <property type="match status" value="1"/>
</dbReference>
<dbReference type="NCBIfam" id="TIGR01613">
    <property type="entry name" value="primase_Cterm"/>
    <property type="match status" value="1"/>
</dbReference>
<gene>
    <name evidence="5" type="ORF">H9W90_10070</name>
</gene>
<evidence type="ECO:0000256" key="2">
    <source>
        <dbReference type="ARBA" id="ARBA00022801"/>
    </source>
</evidence>
<dbReference type="InterPro" id="IPR051620">
    <property type="entry name" value="ORF904-like_C"/>
</dbReference>
<dbReference type="SMART" id="SM00885">
    <property type="entry name" value="D5_N"/>
    <property type="match status" value="1"/>
</dbReference>
<keyword evidence="2" id="KW-0378">Hydrolase</keyword>
<keyword evidence="1" id="KW-0547">Nucleotide-binding</keyword>
<dbReference type="PANTHER" id="PTHR35372">
    <property type="entry name" value="ATP BINDING PROTEIN-RELATED"/>
    <property type="match status" value="1"/>
</dbReference>
<dbReference type="KEGG" id="ppec:H9W90_10070"/>
<dbReference type="InterPro" id="IPR014818">
    <property type="entry name" value="Phage/plasmid_primase_P4_C"/>
</dbReference>
<keyword evidence="3" id="KW-0067">ATP-binding</keyword>
<dbReference type="EMBL" id="CP060695">
    <property type="protein sequence ID" value="QNM84542.1"/>
    <property type="molecule type" value="Genomic_DNA"/>
</dbReference>
<keyword evidence="6" id="KW-1185">Reference proteome</keyword>
<dbReference type="GO" id="GO:0005524">
    <property type="term" value="F:ATP binding"/>
    <property type="evidence" value="ECO:0007669"/>
    <property type="project" value="UniProtKB-KW"/>
</dbReference>
<protein>
    <submittedName>
        <fullName evidence="5">DNA primase</fullName>
    </submittedName>
</protein>
<dbReference type="InterPro" id="IPR045455">
    <property type="entry name" value="NrS-1_pol-like_helicase"/>
</dbReference>
<name>A0A7G9L7E3_9FLAO</name>
<dbReference type="RefSeq" id="WP_187481473.1">
    <property type="nucleotide sequence ID" value="NZ_CP060695.1"/>
</dbReference>
<dbReference type="GO" id="GO:0016787">
    <property type="term" value="F:hydrolase activity"/>
    <property type="evidence" value="ECO:0007669"/>
    <property type="project" value="UniProtKB-KW"/>
</dbReference>
<dbReference type="InterPro" id="IPR027417">
    <property type="entry name" value="P-loop_NTPase"/>
</dbReference>
<dbReference type="Pfam" id="PF08706">
    <property type="entry name" value="D5_N"/>
    <property type="match status" value="1"/>
</dbReference>
<evidence type="ECO:0000313" key="5">
    <source>
        <dbReference type="EMBL" id="QNM84542.1"/>
    </source>
</evidence>